<accession>A0A6A4RVW5</accession>
<gene>
    <name evidence="1" type="ORF">F2P81_020920</name>
</gene>
<dbReference type="AlphaFoldDB" id="A0A6A4RVW5"/>
<organism evidence="1 2">
    <name type="scientific">Scophthalmus maximus</name>
    <name type="common">Turbot</name>
    <name type="synonym">Psetta maxima</name>
    <dbReference type="NCBI Taxonomy" id="52904"/>
    <lineage>
        <taxon>Eukaryota</taxon>
        <taxon>Metazoa</taxon>
        <taxon>Chordata</taxon>
        <taxon>Craniata</taxon>
        <taxon>Vertebrata</taxon>
        <taxon>Euteleostomi</taxon>
        <taxon>Actinopterygii</taxon>
        <taxon>Neopterygii</taxon>
        <taxon>Teleostei</taxon>
        <taxon>Neoteleostei</taxon>
        <taxon>Acanthomorphata</taxon>
        <taxon>Carangaria</taxon>
        <taxon>Pleuronectiformes</taxon>
        <taxon>Pleuronectoidei</taxon>
        <taxon>Scophthalmidae</taxon>
        <taxon>Scophthalmus</taxon>
    </lineage>
</organism>
<evidence type="ECO:0000313" key="1">
    <source>
        <dbReference type="EMBL" id="KAF0026183.1"/>
    </source>
</evidence>
<comment type="caution">
    <text evidence="1">The sequence shown here is derived from an EMBL/GenBank/DDBJ whole genome shotgun (WGS) entry which is preliminary data.</text>
</comment>
<evidence type="ECO:0000313" key="2">
    <source>
        <dbReference type="Proteomes" id="UP000438429"/>
    </source>
</evidence>
<name>A0A6A4RVW5_SCOMX</name>
<sequence length="97" mass="10597">MVGGQQTSFGPGLHDESSRRPILQRTGSFDGVCIIHTLWWYENVVESVQKDSTKTDAPKTSVRSSASCAYALLSFVGSIKEKGKLILDGWSTSFKQG</sequence>
<dbReference type="Proteomes" id="UP000438429">
    <property type="component" value="Unassembled WGS sequence"/>
</dbReference>
<reference evidence="1 2" key="1">
    <citation type="submission" date="2019-06" db="EMBL/GenBank/DDBJ databases">
        <title>Draft genomes of female and male turbot (Scophthalmus maximus).</title>
        <authorList>
            <person name="Xu H."/>
            <person name="Xu X.-W."/>
            <person name="Shao C."/>
            <person name="Chen S."/>
        </authorList>
    </citation>
    <scope>NUCLEOTIDE SEQUENCE [LARGE SCALE GENOMIC DNA]</scope>
    <source>
        <strain evidence="1">Ysfricsl-2016a</strain>
        <tissue evidence="1">Blood</tissue>
    </source>
</reference>
<dbReference type="EMBL" id="VEVO01000019">
    <property type="protein sequence ID" value="KAF0026183.1"/>
    <property type="molecule type" value="Genomic_DNA"/>
</dbReference>
<protein>
    <submittedName>
        <fullName evidence="1">Uncharacterized protein</fullName>
    </submittedName>
</protein>
<proteinExistence type="predicted"/>